<dbReference type="AlphaFoldDB" id="A0ABD0NIE7"/>
<keyword evidence="2" id="KW-1185">Reference proteome</keyword>
<sequence length="53" mass="5928">SILIHIQSVSQSIIAVFTVNICTDIPEISIAFSHEIVNSPSNPIFFDYRHTIV</sequence>
<reference evidence="1 2" key="1">
    <citation type="submission" date="2024-05" db="EMBL/GenBank/DDBJ databases">
        <title>Genome sequencing and assembly of Indian major carp, Cirrhinus mrigala (Hamilton, 1822).</title>
        <authorList>
            <person name="Mohindra V."/>
            <person name="Chowdhury L.M."/>
            <person name="Lal K."/>
            <person name="Jena J.K."/>
        </authorList>
    </citation>
    <scope>NUCLEOTIDE SEQUENCE [LARGE SCALE GENOMIC DNA]</scope>
    <source>
        <strain evidence="1">CM1030</strain>
        <tissue evidence="1">Blood</tissue>
    </source>
</reference>
<evidence type="ECO:0000313" key="1">
    <source>
        <dbReference type="EMBL" id="KAL0161155.1"/>
    </source>
</evidence>
<dbReference type="Proteomes" id="UP001529510">
    <property type="component" value="Unassembled WGS sequence"/>
</dbReference>
<evidence type="ECO:0000313" key="2">
    <source>
        <dbReference type="Proteomes" id="UP001529510"/>
    </source>
</evidence>
<gene>
    <name evidence="1" type="ORF">M9458_044880</name>
</gene>
<feature type="non-terminal residue" evidence="1">
    <location>
        <position position="1"/>
    </location>
</feature>
<name>A0ABD0NIE7_CIRMR</name>
<accession>A0ABD0NIE7</accession>
<dbReference type="EMBL" id="JAMKFB020000022">
    <property type="protein sequence ID" value="KAL0161155.1"/>
    <property type="molecule type" value="Genomic_DNA"/>
</dbReference>
<protein>
    <submittedName>
        <fullName evidence="1">Uncharacterized protein</fullName>
    </submittedName>
</protein>
<organism evidence="1 2">
    <name type="scientific">Cirrhinus mrigala</name>
    <name type="common">Mrigala</name>
    <dbReference type="NCBI Taxonomy" id="683832"/>
    <lineage>
        <taxon>Eukaryota</taxon>
        <taxon>Metazoa</taxon>
        <taxon>Chordata</taxon>
        <taxon>Craniata</taxon>
        <taxon>Vertebrata</taxon>
        <taxon>Euteleostomi</taxon>
        <taxon>Actinopterygii</taxon>
        <taxon>Neopterygii</taxon>
        <taxon>Teleostei</taxon>
        <taxon>Ostariophysi</taxon>
        <taxon>Cypriniformes</taxon>
        <taxon>Cyprinidae</taxon>
        <taxon>Labeoninae</taxon>
        <taxon>Labeonini</taxon>
        <taxon>Cirrhinus</taxon>
    </lineage>
</organism>
<proteinExistence type="predicted"/>
<comment type="caution">
    <text evidence="1">The sequence shown here is derived from an EMBL/GenBank/DDBJ whole genome shotgun (WGS) entry which is preliminary data.</text>
</comment>